<protein>
    <submittedName>
        <fullName evidence="1">Uncharacterized protein</fullName>
    </submittedName>
</protein>
<reference evidence="1" key="1">
    <citation type="submission" date="2022-07" db="EMBL/GenBank/DDBJ databases">
        <title>Phylogenomic reconstructions and comparative analyses of Kickxellomycotina fungi.</title>
        <authorList>
            <person name="Reynolds N.K."/>
            <person name="Stajich J.E."/>
            <person name="Barry K."/>
            <person name="Grigoriev I.V."/>
            <person name="Crous P."/>
            <person name="Smith M.E."/>
        </authorList>
    </citation>
    <scope>NUCLEOTIDE SEQUENCE</scope>
    <source>
        <strain evidence="1">CBS 102833</strain>
    </source>
</reference>
<accession>A0ACC1L1I2</accession>
<comment type="caution">
    <text evidence="1">The sequence shown here is derived from an EMBL/GenBank/DDBJ whole genome shotgun (WGS) entry which is preliminary data.</text>
</comment>
<name>A0ACC1L1I2_9FUNG</name>
<evidence type="ECO:0000313" key="2">
    <source>
        <dbReference type="Proteomes" id="UP001140096"/>
    </source>
</evidence>
<gene>
    <name evidence="1" type="ORF">H4S07_005557</name>
</gene>
<keyword evidence="2" id="KW-1185">Reference proteome</keyword>
<dbReference type="Proteomes" id="UP001140096">
    <property type="component" value="Unassembled WGS sequence"/>
</dbReference>
<organism evidence="1 2">
    <name type="scientific">Coemansia furcata</name>
    <dbReference type="NCBI Taxonomy" id="417177"/>
    <lineage>
        <taxon>Eukaryota</taxon>
        <taxon>Fungi</taxon>
        <taxon>Fungi incertae sedis</taxon>
        <taxon>Zoopagomycota</taxon>
        <taxon>Kickxellomycotina</taxon>
        <taxon>Kickxellomycetes</taxon>
        <taxon>Kickxellales</taxon>
        <taxon>Kickxellaceae</taxon>
        <taxon>Coemansia</taxon>
    </lineage>
</organism>
<dbReference type="EMBL" id="JANBUP010002784">
    <property type="protein sequence ID" value="KAJ2798994.1"/>
    <property type="molecule type" value="Genomic_DNA"/>
</dbReference>
<sequence length="245" mass="26761">MSFPNACCNTPPVVANYTTKGEYGKLGDLDCYFAGKKGSKRGLFVNYDIFGFHPNVLQLCDILGSLGFYVVLPDLLRGKPLTMAALGKPEVLADFMKHAGSWESNNAAYVQGQEYLRNSRATSVGIIGFCWGGRHVVTALEKLDGYVGGAIVHPAMVTSGDFAKVKAPLMALPSKDEDMAMYKNGFEELKAKPFGVQCRLESFEDMTHGFCGARGDWADPVVAKRANDAIQFLVTYFNDLMPNQS</sequence>
<proteinExistence type="predicted"/>
<evidence type="ECO:0000313" key="1">
    <source>
        <dbReference type="EMBL" id="KAJ2798994.1"/>
    </source>
</evidence>